<evidence type="ECO:0000313" key="1">
    <source>
        <dbReference type="EMBL" id="PPU77352.1"/>
    </source>
</evidence>
<organism evidence="1 2">
    <name type="scientific">Xanthomonas cucurbitae</name>
    <dbReference type="NCBI Taxonomy" id="56453"/>
    <lineage>
        <taxon>Bacteria</taxon>
        <taxon>Pseudomonadati</taxon>
        <taxon>Pseudomonadota</taxon>
        <taxon>Gammaproteobacteria</taxon>
        <taxon>Lysobacterales</taxon>
        <taxon>Lysobacteraceae</taxon>
        <taxon>Xanthomonas</taxon>
    </lineage>
</organism>
<comment type="caution">
    <text evidence="1">The sequence shown here is derived from an EMBL/GenBank/DDBJ whole genome shotgun (WGS) entry which is preliminary data.</text>
</comment>
<protein>
    <submittedName>
        <fullName evidence="1">Uncharacterized protein</fullName>
    </submittedName>
</protein>
<dbReference type="EMBL" id="MDED01000008">
    <property type="protein sequence ID" value="PPU77352.1"/>
    <property type="molecule type" value="Genomic_DNA"/>
</dbReference>
<dbReference type="AlphaFoldDB" id="A0A2S7DU37"/>
<dbReference type="Proteomes" id="UP000239561">
    <property type="component" value="Unassembled WGS sequence"/>
</dbReference>
<sequence>MPCCPTHWAAEWQDACPHLQPVYALVLQAGCTVQEISSGWSRAKRVLHFSQRLPAALRAPRHADGPVTDYHAPAAPHWQGDEGFFCEQCLIVLAFPLH</sequence>
<gene>
    <name evidence="1" type="ORF">XcuCFBP2542_06315</name>
</gene>
<reference evidence="1 2" key="1">
    <citation type="submission" date="2016-08" db="EMBL/GenBank/DDBJ databases">
        <authorList>
            <person name="Seilhamer J.J."/>
        </authorList>
    </citation>
    <scope>NUCLEOTIDE SEQUENCE [LARGE SCALE GENOMIC DNA]</scope>
    <source>
        <strain evidence="1 2">CFBP2542</strain>
    </source>
</reference>
<name>A0A2S7DU37_9XANT</name>
<proteinExistence type="predicted"/>
<evidence type="ECO:0000313" key="2">
    <source>
        <dbReference type="Proteomes" id="UP000239561"/>
    </source>
</evidence>
<accession>A0A2S7DU37</accession>